<evidence type="ECO:0008006" key="3">
    <source>
        <dbReference type="Google" id="ProtNLM"/>
    </source>
</evidence>
<evidence type="ECO:0000313" key="1">
    <source>
        <dbReference type="EMBL" id="TXK52390.1"/>
    </source>
</evidence>
<name>A0A5C8KDA1_9BACT</name>
<dbReference type="OrthoDB" id="794119at2"/>
<keyword evidence="2" id="KW-1185">Reference proteome</keyword>
<reference evidence="1 2" key="1">
    <citation type="submission" date="2019-08" db="EMBL/GenBank/DDBJ databases">
        <authorList>
            <person name="Shi S."/>
        </authorList>
    </citation>
    <scope>NUCLEOTIDE SEQUENCE [LARGE SCALE GENOMIC DNA]</scope>
    <source>
        <strain evidence="1 2">GY10130</strain>
    </source>
</reference>
<accession>A0A5C8KDA1</accession>
<dbReference type="Proteomes" id="UP000321926">
    <property type="component" value="Unassembled WGS sequence"/>
</dbReference>
<sequence>MAANDIIYGIEKLEFAPAYDDIANAPASGDWRWVENLAEGSVSYVNNEDTSTPFIPEDKTVPIFTAKTPGDPDTFNFALLEFSQQNFADLFDVDYDAATSTTTVMADRKQASLAIRITTRPANGAKKVITYPNTSVSSTLENPFTKDGLVQIAAVADILAFKLADGRDAKFIMQKVTAEGATIDSTPAG</sequence>
<dbReference type="AlphaFoldDB" id="A0A5C8KDA1"/>
<dbReference type="EMBL" id="VRTY01000003">
    <property type="protein sequence ID" value="TXK52390.1"/>
    <property type="molecule type" value="Genomic_DNA"/>
</dbReference>
<comment type="caution">
    <text evidence="1">The sequence shown here is derived from an EMBL/GenBank/DDBJ whole genome shotgun (WGS) entry which is preliminary data.</text>
</comment>
<dbReference type="RefSeq" id="WP_147919962.1">
    <property type="nucleotide sequence ID" value="NZ_VRTY01000003.1"/>
</dbReference>
<evidence type="ECO:0000313" key="2">
    <source>
        <dbReference type="Proteomes" id="UP000321926"/>
    </source>
</evidence>
<organism evidence="1 2">
    <name type="scientific">Pontibacter qinzhouensis</name>
    <dbReference type="NCBI Taxonomy" id="2603253"/>
    <lineage>
        <taxon>Bacteria</taxon>
        <taxon>Pseudomonadati</taxon>
        <taxon>Bacteroidota</taxon>
        <taxon>Cytophagia</taxon>
        <taxon>Cytophagales</taxon>
        <taxon>Hymenobacteraceae</taxon>
        <taxon>Pontibacter</taxon>
    </lineage>
</organism>
<gene>
    <name evidence="1" type="ORF">FVR03_01350</name>
</gene>
<protein>
    <recommendedName>
        <fullName evidence="3">Phage tail protein</fullName>
    </recommendedName>
</protein>
<proteinExistence type="predicted"/>